<evidence type="ECO:0000256" key="1">
    <source>
        <dbReference type="PROSITE-ProRule" id="PRU00371"/>
    </source>
</evidence>
<feature type="domain" description="BESS" evidence="3">
    <location>
        <begin position="259"/>
        <end position="298"/>
    </location>
</feature>
<dbReference type="Proteomes" id="UP000786811">
    <property type="component" value="Unassembled WGS sequence"/>
</dbReference>
<name>A0A8J2MFL6_COTCN</name>
<proteinExistence type="predicted"/>
<keyword evidence="5" id="KW-1185">Reference proteome</keyword>
<dbReference type="Pfam" id="PF10545">
    <property type="entry name" value="MADF_DNA_bdg"/>
    <property type="match status" value="1"/>
</dbReference>
<organism evidence="4 5">
    <name type="scientific">Cotesia congregata</name>
    <name type="common">Parasitoid wasp</name>
    <name type="synonym">Apanteles congregatus</name>
    <dbReference type="NCBI Taxonomy" id="51543"/>
    <lineage>
        <taxon>Eukaryota</taxon>
        <taxon>Metazoa</taxon>
        <taxon>Ecdysozoa</taxon>
        <taxon>Arthropoda</taxon>
        <taxon>Hexapoda</taxon>
        <taxon>Insecta</taxon>
        <taxon>Pterygota</taxon>
        <taxon>Neoptera</taxon>
        <taxon>Endopterygota</taxon>
        <taxon>Hymenoptera</taxon>
        <taxon>Apocrita</taxon>
        <taxon>Ichneumonoidea</taxon>
        <taxon>Braconidae</taxon>
        <taxon>Microgastrinae</taxon>
        <taxon>Cotesia</taxon>
    </lineage>
</organism>
<dbReference type="InterPro" id="IPR006578">
    <property type="entry name" value="MADF-dom"/>
</dbReference>
<dbReference type="GO" id="GO:0005667">
    <property type="term" value="C:transcription regulator complex"/>
    <property type="evidence" value="ECO:0007669"/>
    <property type="project" value="TreeGrafter"/>
</dbReference>
<dbReference type="OrthoDB" id="6487365at2759"/>
<evidence type="ECO:0000313" key="5">
    <source>
        <dbReference type="Proteomes" id="UP000786811"/>
    </source>
</evidence>
<evidence type="ECO:0000313" key="4">
    <source>
        <dbReference type="EMBL" id="CAG5089153.1"/>
    </source>
</evidence>
<dbReference type="EMBL" id="CAJNRD030001119">
    <property type="protein sequence ID" value="CAG5089153.1"/>
    <property type="molecule type" value="Genomic_DNA"/>
</dbReference>
<sequence>MMDQYKIDTNQLISEIHKRPALWNNKDVLYHNRDSTNSMWTELSSMFKCPKAVLKSKWKGLRDTFRGELKKEQTPCKNKYSTRNRAMWTHYKNLLFLKDQMLPRPPIWEREDNKNNKCVKSKTYCNNNNHKQLKKLFNIVIERKNLSSVNGQSVNQEELTEDIVKKPIKINLTTPDNEPSSRTMHPVIATPDNEYVEAIVKKEPIDIVDNGEYRNNIADNYNNEEEREINGSEEIFETVLPEQVFPSFAEASMADQNRQDDNYHFLMSLLPHIRTLPAERRMLLRIQMQELVYKEVYKKNINTDC</sequence>
<dbReference type="InterPro" id="IPR004210">
    <property type="entry name" value="BESS_motif"/>
</dbReference>
<dbReference type="SMART" id="SM00595">
    <property type="entry name" value="MADF"/>
    <property type="match status" value="1"/>
</dbReference>
<dbReference type="AlphaFoldDB" id="A0A8J2MFL6"/>
<evidence type="ECO:0008006" key="6">
    <source>
        <dbReference type="Google" id="ProtNLM"/>
    </source>
</evidence>
<dbReference type="PANTHER" id="PTHR12243:SF69">
    <property type="entry name" value="SI:CH73-59F11.3"/>
    <property type="match status" value="1"/>
</dbReference>
<comment type="subcellular location">
    <subcellularLocation>
        <location evidence="1">Nucleus</location>
    </subcellularLocation>
</comment>
<dbReference type="Pfam" id="PF02944">
    <property type="entry name" value="BESS"/>
    <property type="match status" value="1"/>
</dbReference>
<protein>
    <recommendedName>
        <fullName evidence="6">Transcription factor Adf-1</fullName>
    </recommendedName>
</protein>
<gene>
    <name evidence="4" type="ORF">HICCMSTLAB_LOCUS5124</name>
</gene>
<keyword evidence="1" id="KW-0539">Nucleus</keyword>
<feature type="domain" description="MADF" evidence="2">
    <location>
        <begin position="11"/>
        <end position="102"/>
    </location>
</feature>
<dbReference type="InterPro" id="IPR039353">
    <property type="entry name" value="TF_Adf1"/>
</dbReference>
<accession>A0A8J2MFL6</accession>
<dbReference type="GO" id="GO:0005634">
    <property type="term" value="C:nucleus"/>
    <property type="evidence" value="ECO:0007669"/>
    <property type="project" value="UniProtKB-SubCell"/>
</dbReference>
<evidence type="ECO:0000259" key="2">
    <source>
        <dbReference type="PROSITE" id="PS51029"/>
    </source>
</evidence>
<evidence type="ECO:0000259" key="3">
    <source>
        <dbReference type="PROSITE" id="PS51031"/>
    </source>
</evidence>
<dbReference type="PROSITE" id="PS51031">
    <property type="entry name" value="BESS"/>
    <property type="match status" value="1"/>
</dbReference>
<dbReference type="PANTHER" id="PTHR12243">
    <property type="entry name" value="MADF DOMAIN TRANSCRIPTION FACTOR"/>
    <property type="match status" value="1"/>
</dbReference>
<reference evidence="4" key="1">
    <citation type="submission" date="2021-04" db="EMBL/GenBank/DDBJ databases">
        <authorList>
            <person name="Chebbi M.A.C M."/>
        </authorList>
    </citation>
    <scope>NUCLEOTIDE SEQUENCE</scope>
</reference>
<dbReference type="GO" id="GO:0006357">
    <property type="term" value="P:regulation of transcription by RNA polymerase II"/>
    <property type="evidence" value="ECO:0007669"/>
    <property type="project" value="TreeGrafter"/>
</dbReference>
<comment type="caution">
    <text evidence="4">The sequence shown here is derived from an EMBL/GenBank/DDBJ whole genome shotgun (WGS) entry which is preliminary data.</text>
</comment>
<dbReference type="PROSITE" id="PS51029">
    <property type="entry name" value="MADF"/>
    <property type="match status" value="1"/>
</dbReference>
<dbReference type="GO" id="GO:0003677">
    <property type="term" value="F:DNA binding"/>
    <property type="evidence" value="ECO:0007669"/>
    <property type="project" value="InterPro"/>
</dbReference>